<protein>
    <recommendedName>
        <fullName evidence="3">Alpha-carbonic anhydrase domain-containing protein</fullName>
    </recommendedName>
</protein>
<proteinExistence type="predicted"/>
<dbReference type="GeneID" id="78061547"/>
<dbReference type="EMBL" id="CP009976">
    <property type="protein sequence ID" value="AIZ42320.1"/>
    <property type="molecule type" value="Genomic_DNA"/>
</dbReference>
<gene>
    <name evidence="1" type="ORF">M666_12435</name>
</gene>
<dbReference type="RefSeq" id="WP_029446107.1">
    <property type="nucleotide sequence ID" value="NZ_CP009976.1"/>
</dbReference>
<dbReference type="Proteomes" id="UP000030786">
    <property type="component" value="Chromosome"/>
</dbReference>
<evidence type="ECO:0000313" key="1">
    <source>
        <dbReference type="EMBL" id="AIZ42320.1"/>
    </source>
</evidence>
<organism evidence="1 2">
    <name type="scientific">Cellulophaga baltica 18</name>
    <dbReference type="NCBI Taxonomy" id="1348584"/>
    <lineage>
        <taxon>Bacteria</taxon>
        <taxon>Pseudomonadati</taxon>
        <taxon>Bacteroidota</taxon>
        <taxon>Flavobacteriia</taxon>
        <taxon>Flavobacteriales</taxon>
        <taxon>Flavobacteriaceae</taxon>
        <taxon>Cellulophaga</taxon>
    </lineage>
</organism>
<accession>A0AAU8RFU5</accession>
<name>A0AAU8RFU5_9FLAO</name>
<evidence type="ECO:0000313" key="2">
    <source>
        <dbReference type="Proteomes" id="UP000030786"/>
    </source>
</evidence>
<dbReference type="KEGG" id="cbat:M666_12435"/>
<evidence type="ECO:0008006" key="3">
    <source>
        <dbReference type="Google" id="ProtNLM"/>
    </source>
</evidence>
<sequence>MHTPHHIRIKNINYLLLLLLVGITPLCAQLKNTPQDSLLFEQNNFKITTTKASYKDVVIYDTKIDSRNFFTNNITEPTGCEVFYASYYHPLSLVGPYYSYEYGEATQEACGPMGNILGITTVDVRTQQKVPLQDLFTEKSVLKALKNDSWIKELAQLNNIQISKIKTYKAFLYFLSETASMQFLTPSFTVLDYNSATNTAQVRFVAQEYMGYDHHKHFQLGLTLRPKKHLKAIFKNQLAFTLGAYKNGLIK</sequence>
<reference evidence="1 2" key="1">
    <citation type="journal article" date="2014" name="Environ. Microbiol.">
        <title>Contrasting genomic patterns and infection strategies of two co-existing Bacteroidetes podovirus genera.</title>
        <authorList>
            <person name="Holmfeldt K."/>
            <person name="Howard-Varona C."/>
            <person name="Solonenko N."/>
            <person name="Sullivan M.B."/>
        </authorList>
    </citation>
    <scope>NUCLEOTIDE SEQUENCE [LARGE SCALE GENOMIC DNA]</scope>
    <source>
        <strain evidence="1 2">18</strain>
    </source>
</reference>
<dbReference type="AlphaFoldDB" id="A0AAU8RFU5"/>